<feature type="domain" description="tRNA uridine 5-carboxymethylaminomethyl modification enzyme C-terminal subdomain" evidence="12">
    <location>
        <begin position="546"/>
        <end position="617"/>
    </location>
</feature>
<dbReference type="InterPro" id="IPR002218">
    <property type="entry name" value="MnmG-rel"/>
</dbReference>
<dbReference type="EMBL" id="JADIKI010000023">
    <property type="protein sequence ID" value="MFK2856697.1"/>
    <property type="molecule type" value="Genomic_DNA"/>
</dbReference>
<comment type="caution">
    <text evidence="13">The sequence shown here is derived from an EMBL/GenBank/DDBJ whole genome shotgun (WGS) entry which is preliminary data.</text>
</comment>
<dbReference type="InterPro" id="IPR004416">
    <property type="entry name" value="MnmG"/>
</dbReference>
<evidence type="ECO:0000313" key="13">
    <source>
        <dbReference type="EMBL" id="MFK2856697.1"/>
    </source>
</evidence>
<evidence type="ECO:0000313" key="14">
    <source>
        <dbReference type="Proteomes" id="UP001620409"/>
    </source>
</evidence>
<protein>
    <recommendedName>
        <fullName evidence="4 11">tRNA uridine 5-carboxymethylaminomethyl modification enzyme MnmG</fullName>
    </recommendedName>
    <alternativeName>
        <fullName evidence="10 11">Glucose-inhibited division protein A</fullName>
    </alternativeName>
</protein>
<dbReference type="InterPro" id="IPR020595">
    <property type="entry name" value="MnmG-rel_CS"/>
</dbReference>
<sequence length="625" mass="68357">MLHPTSYDVIVIGGGHAGTEAALASARCGARTLLLSHNIETIGQMSCNPAIGGIGKGHLVKEIDALGGAMAHAADRAGIQWRTLNASKGPAVRATRCQADRVLYKAAIRHIVETQPNLDLFQQAVDDLLIEQGRVVGVVTQMGVSFRARSVVLTAGTFLAGKIHIGPAQYAGGRAGDPPATTLAQRLRELPVAANRLKTGTPPRIDLRSIDFSGLEEQPGDDPAPVFSYLGSRSDHPRQVNCWITHTSARTHDVIRGALDRSPLYTGQIEGVGPRYCPSIEDKVVRFADKSSHQIFIEPEGLDSFEIYPNGISTSLPFDVQLELVHSIKGFEKAHITRPGYAIEYDYFDPRGLHPWLETKTIPGLYFAGQINGTTGYEEAAAQGLIAGLNAALAVQGKSAWYPRRDEAYIGVLIDDLTSNGTIEPYRMFTSRAEYRLHLREDNADLRLTETGHALGVVPQERFDALRAKREAVERETQRLGALWAAPNNMLGAAIERQLGIAVSRETNALDLLRRPELDYAKLSRVPELGPVVEREDVAAQVEVQAKYAGYLERQREEIERQRRHENTAIPTSFNYDKVRGLSAEVLLKLKRSLPATIGQAARISGVTPAAISLLLVHLKRRDAA</sequence>
<dbReference type="Pfam" id="PF21680">
    <property type="entry name" value="GIDA_C_1st"/>
    <property type="match status" value="1"/>
</dbReference>
<dbReference type="HAMAP" id="MF_00129">
    <property type="entry name" value="MnmG_GidA"/>
    <property type="match status" value="1"/>
</dbReference>
<dbReference type="InterPro" id="IPR036188">
    <property type="entry name" value="FAD/NAD-bd_sf"/>
</dbReference>
<dbReference type="Pfam" id="PF01134">
    <property type="entry name" value="GIDA"/>
    <property type="match status" value="1"/>
</dbReference>
<comment type="caution">
    <text evidence="11">Lacks conserved residue(s) required for the propagation of feature annotation.</text>
</comment>
<accession>A0ABW8IN89</accession>
<dbReference type="NCBIfam" id="TIGR00136">
    <property type="entry name" value="mnmG_gidA"/>
    <property type="match status" value="1"/>
</dbReference>
<comment type="subcellular location">
    <subcellularLocation>
        <location evidence="11">Cytoplasm</location>
    </subcellularLocation>
</comment>
<keyword evidence="5 11" id="KW-0285">Flavoprotein</keyword>
<evidence type="ECO:0000256" key="5">
    <source>
        <dbReference type="ARBA" id="ARBA00022630"/>
    </source>
</evidence>
<evidence type="ECO:0000256" key="8">
    <source>
        <dbReference type="ARBA" id="ARBA00023027"/>
    </source>
</evidence>
<keyword evidence="14" id="KW-1185">Reference proteome</keyword>
<keyword evidence="6 11" id="KW-0819">tRNA processing</keyword>
<dbReference type="Gene3D" id="3.50.50.60">
    <property type="entry name" value="FAD/NAD(P)-binding domain"/>
    <property type="match status" value="2"/>
</dbReference>
<evidence type="ECO:0000259" key="12">
    <source>
        <dbReference type="SMART" id="SM01228"/>
    </source>
</evidence>
<evidence type="ECO:0000256" key="10">
    <source>
        <dbReference type="ARBA" id="ARBA00031800"/>
    </source>
</evidence>
<dbReference type="Pfam" id="PF13932">
    <property type="entry name" value="SAM_GIDA_C"/>
    <property type="match status" value="1"/>
</dbReference>
<evidence type="ECO:0000256" key="1">
    <source>
        <dbReference type="ARBA" id="ARBA00001974"/>
    </source>
</evidence>
<comment type="similarity">
    <text evidence="3 11">Belongs to the MnmG family.</text>
</comment>
<dbReference type="PROSITE" id="PS01280">
    <property type="entry name" value="GIDA_1"/>
    <property type="match status" value="1"/>
</dbReference>
<keyword evidence="8 11" id="KW-0520">NAD</keyword>
<organism evidence="13 14">
    <name type="scientific">Dyella humi</name>
    <dbReference type="NCBI Taxonomy" id="1770547"/>
    <lineage>
        <taxon>Bacteria</taxon>
        <taxon>Pseudomonadati</taxon>
        <taxon>Pseudomonadota</taxon>
        <taxon>Gammaproteobacteria</taxon>
        <taxon>Lysobacterales</taxon>
        <taxon>Rhodanobacteraceae</taxon>
        <taxon>Dyella</taxon>
    </lineage>
</organism>
<feature type="binding site" evidence="11">
    <location>
        <begin position="273"/>
        <end position="287"/>
    </location>
    <ligand>
        <name>NAD(+)</name>
        <dbReference type="ChEBI" id="CHEBI:57540"/>
    </ligand>
</feature>
<name>A0ABW8IN89_9GAMM</name>
<dbReference type="PANTHER" id="PTHR11806">
    <property type="entry name" value="GLUCOSE INHIBITED DIVISION PROTEIN A"/>
    <property type="match status" value="1"/>
</dbReference>
<gene>
    <name evidence="11 13" type="primary">mnmG</name>
    <name evidence="11" type="synonym">gidA</name>
    <name evidence="13" type="ORF">ISP18_18985</name>
</gene>
<reference evidence="13 14" key="1">
    <citation type="submission" date="2020-10" db="EMBL/GenBank/DDBJ databases">
        <title>Phylogeny of dyella-like bacteria.</title>
        <authorList>
            <person name="Fu J."/>
        </authorList>
    </citation>
    <scope>NUCLEOTIDE SEQUENCE [LARGE SCALE GENOMIC DNA]</scope>
    <source>
        <strain evidence="13 14">DHG40</strain>
    </source>
</reference>
<dbReference type="InterPro" id="IPR026904">
    <property type="entry name" value="MnmG_C"/>
</dbReference>
<feature type="binding site" evidence="11">
    <location>
        <begin position="13"/>
        <end position="18"/>
    </location>
    <ligand>
        <name>FAD</name>
        <dbReference type="ChEBI" id="CHEBI:57692"/>
    </ligand>
</feature>
<dbReference type="InterPro" id="IPR049312">
    <property type="entry name" value="GIDA_C_N"/>
</dbReference>
<comment type="subunit">
    <text evidence="9 11">Homodimer. Heterotetramer of two MnmE and two MnmG subunits.</text>
</comment>
<dbReference type="RefSeq" id="WP_380011115.1">
    <property type="nucleotide sequence ID" value="NZ_JADIKI010000023.1"/>
</dbReference>
<dbReference type="InterPro" id="IPR047001">
    <property type="entry name" value="MnmG_C_subdom"/>
</dbReference>
<keyword evidence="7 11" id="KW-0274">FAD</keyword>
<evidence type="ECO:0000256" key="7">
    <source>
        <dbReference type="ARBA" id="ARBA00022827"/>
    </source>
</evidence>
<comment type="cofactor">
    <cofactor evidence="1 11">
        <name>FAD</name>
        <dbReference type="ChEBI" id="CHEBI:57692"/>
    </cofactor>
</comment>
<dbReference type="PRINTS" id="PR00411">
    <property type="entry name" value="PNDRDTASEI"/>
</dbReference>
<comment type="function">
    <text evidence="2 11">NAD-binding protein involved in the addition of a carboxymethylaminomethyl (cmnm) group at the wobble position (U34) of certain tRNAs, forming tRNA-cmnm(5)s(2)U34.</text>
</comment>
<evidence type="ECO:0000256" key="4">
    <source>
        <dbReference type="ARBA" id="ARBA00020461"/>
    </source>
</evidence>
<dbReference type="PANTHER" id="PTHR11806:SF0">
    <property type="entry name" value="PROTEIN MTO1 HOMOLOG, MITOCHONDRIAL"/>
    <property type="match status" value="1"/>
</dbReference>
<proteinExistence type="inferred from homology"/>
<evidence type="ECO:0000256" key="11">
    <source>
        <dbReference type="HAMAP-Rule" id="MF_00129"/>
    </source>
</evidence>
<evidence type="ECO:0000256" key="9">
    <source>
        <dbReference type="ARBA" id="ARBA00025948"/>
    </source>
</evidence>
<dbReference type="Proteomes" id="UP001620409">
    <property type="component" value="Unassembled WGS sequence"/>
</dbReference>
<keyword evidence="11" id="KW-0963">Cytoplasm</keyword>
<dbReference type="SUPFAM" id="SSF51905">
    <property type="entry name" value="FAD/NAD(P)-binding domain"/>
    <property type="match status" value="1"/>
</dbReference>
<dbReference type="SMART" id="SM01228">
    <property type="entry name" value="GIDA_assoc_3"/>
    <property type="match status" value="1"/>
</dbReference>
<dbReference type="Gene3D" id="1.10.150.570">
    <property type="entry name" value="GidA associated domain, C-terminal subdomain"/>
    <property type="match status" value="1"/>
</dbReference>
<dbReference type="InterPro" id="IPR040131">
    <property type="entry name" value="MnmG_N"/>
</dbReference>
<dbReference type="Gene3D" id="1.10.10.1800">
    <property type="entry name" value="tRNA uridine 5-carboxymethylaminomethyl modification enzyme MnmG/GidA"/>
    <property type="match status" value="1"/>
</dbReference>
<evidence type="ECO:0000256" key="2">
    <source>
        <dbReference type="ARBA" id="ARBA00003717"/>
    </source>
</evidence>
<dbReference type="PROSITE" id="PS50096">
    <property type="entry name" value="IQ"/>
    <property type="match status" value="1"/>
</dbReference>
<dbReference type="PROSITE" id="PS01281">
    <property type="entry name" value="GIDA_2"/>
    <property type="match status" value="1"/>
</dbReference>
<dbReference type="InterPro" id="IPR044920">
    <property type="entry name" value="MnmG_C_subdom_sf"/>
</dbReference>
<evidence type="ECO:0000256" key="3">
    <source>
        <dbReference type="ARBA" id="ARBA00007653"/>
    </source>
</evidence>
<evidence type="ECO:0000256" key="6">
    <source>
        <dbReference type="ARBA" id="ARBA00022694"/>
    </source>
</evidence>